<dbReference type="AlphaFoldDB" id="A0A1M5V1W6"/>
<gene>
    <name evidence="2" type="ORF">SAMN02745196_01056</name>
</gene>
<evidence type="ECO:0000256" key="1">
    <source>
        <dbReference type="SAM" id="Phobius"/>
    </source>
</evidence>
<keyword evidence="3" id="KW-1185">Reference proteome</keyword>
<dbReference type="Proteomes" id="UP000184526">
    <property type="component" value="Unassembled WGS sequence"/>
</dbReference>
<reference evidence="2 3" key="1">
    <citation type="submission" date="2016-11" db="EMBL/GenBank/DDBJ databases">
        <authorList>
            <person name="Jaros S."/>
            <person name="Januszkiewicz K."/>
            <person name="Wedrychowicz H."/>
        </authorList>
    </citation>
    <scope>NUCLEOTIDE SEQUENCE [LARGE SCALE GENOMIC DNA]</scope>
    <source>
        <strain evidence="2 3">DSM 3089</strain>
    </source>
</reference>
<keyword evidence="1" id="KW-1133">Transmembrane helix</keyword>
<feature type="transmembrane region" description="Helical" evidence="1">
    <location>
        <begin position="7"/>
        <end position="31"/>
    </location>
</feature>
<accession>A0A1M5V1W6</accession>
<name>A0A1M5V1W6_9CLOT</name>
<evidence type="ECO:0000313" key="3">
    <source>
        <dbReference type="Proteomes" id="UP000184526"/>
    </source>
</evidence>
<evidence type="ECO:0000313" key="2">
    <source>
        <dbReference type="EMBL" id="SHH69221.1"/>
    </source>
</evidence>
<feature type="transmembrane region" description="Helical" evidence="1">
    <location>
        <begin position="37"/>
        <end position="63"/>
    </location>
</feature>
<protein>
    <submittedName>
        <fullName evidence="2">Uncharacterized protein</fullName>
    </submittedName>
</protein>
<proteinExistence type="predicted"/>
<organism evidence="2 3">
    <name type="scientific">Clostridium collagenovorans DSM 3089</name>
    <dbReference type="NCBI Taxonomy" id="1121306"/>
    <lineage>
        <taxon>Bacteria</taxon>
        <taxon>Bacillati</taxon>
        <taxon>Bacillota</taxon>
        <taxon>Clostridia</taxon>
        <taxon>Eubacteriales</taxon>
        <taxon>Clostridiaceae</taxon>
        <taxon>Clostridium</taxon>
    </lineage>
</organism>
<sequence>MSIKKSILLLILSMVLFLGIPYAYILGTYYLESNSKYYIPLMGVNFIFTPINLFIPLGTNFIFSQIFNFIF</sequence>
<dbReference type="EMBL" id="FQXP01000004">
    <property type="protein sequence ID" value="SHH69221.1"/>
    <property type="molecule type" value="Genomic_DNA"/>
</dbReference>
<keyword evidence="1" id="KW-0812">Transmembrane</keyword>
<keyword evidence="1" id="KW-0472">Membrane</keyword>